<organism evidence="2 3">
    <name type="scientific">Aureispira anguillae</name>
    <dbReference type="NCBI Taxonomy" id="2864201"/>
    <lineage>
        <taxon>Bacteria</taxon>
        <taxon>Pseudomonadati</taxon>
        <taxon>Bacteroidota</taxon>
        <taxon>Saprospiria</taxon>
        <taxon>Saprospirales</taxon>
        <taxon>Saprospiraceae</taxon>
        <taxon>Aureispira</taxon>
    </lineage>
</organism>
<dbReference type="Proteomes" id="UP001060919">
    <property type="component" value="Chromosome"/>
</dbReference>
<sequence length="233" mass="26285">MKLNRIHATLFFLMAITISWLTACDSTNSAPKAPDYYSFSKINCYVRYMAQNRELRADMTFRTDSTQAIDGAVTLNSIPMVFKKRPIVGLQYQLVKNSITFDNDYTFRYIEKNGQPIDLTIQLNDFDSLRIASKTVSKTTGGLLQWNGPALGHEDGLVFILTDSKGNTFSINHVGISKGNQFEIIADHANRLALGTATIETTRKKTTIQQENGTTRMLTVEYYSKPIEFEVID</sequence>
<evidence type="ECO:0008006" key="4">
    <source>
        <dbReference type="Google" id="ProtNLM"/>
    </source>
</evidence>
<dbReference type="PROSITE" id="PS51257">
    <property type="entry name" value="PROKAR_LIPOPROTEIN"/>
    <property type="match status" value="1"/>
</dbReference>
<evidence type="ECO:0000313" key="3">
    <source>
        <dbReference type="Proteomes" id="UP001060919"/>
    </source>
</evidence>
<dbReference type="AlphaFoldDB" id="A0A915YIB2"/>
<keyword evidence="3" id="KW-1185">Reference proteome</keyword>
<evidence type="ECO:0000313" key="2">
    <source>
        <dbReference type="EMBL" id="BDS13575.1"/>
    </source>
</evidence>
<proteinExistence type="predicted"/>
<gene>
    <name evidence="2" type="ORF">AsAng_0043140</name>
</gene>
<reference evidence="2" key="1">
    <citation type="submission" date="2022-09" db="EMBL/GenBank/DDBJ databases">
        <title>Aureispira anguillicida sp. nov., isolated from Leptocephalus of Japanese eel Anguilla japonica.</title>
        <authorList>
            <person name="Yuasa K."/>
            <person name="Mekata T."/>
            <person name="Ikunari K."/>
        </authorList>
    </citation>
    <scope>NUCLEOTIDE SEQUENCE</scope>
    <source>
        <strain evidence="2">EL160426</strain>
    </source>
</reference>
<name>A0A915YIB2_9BACT</name>
<feature type="signal peptide" evidence="1">
    <location>
        <begin position="1"/>
        <end position="23"/>
    </location>
</feature>
<dbReference type="EMBL" id="AP026867">
    <property type="protein sequence ID" value="BDS13575.1"/>
    <property type="molecule type" value="Genomic_DNA"/>
</dbReference>
<accession>A0A915YIB2</accession>
<evidence type="ECO:0000256" key="1">
    <source>
        <dbReference type="SAM" id="SignalP"/>
    </source>
</evidence>
<dbReference type="KEGG" id="aup:AsAng_0043140"/>
<dbReference type="RefSeq" id="WP_264788838.1">
    <property type="nucleotide sequence ID" value="NZ_AP026867.1"/>
</dbReference>
<protein>
    <recommendedName>
        <fullName evidence="4">Lipoprotein</fullName>
    </recommendedName>
</protein>
<feature type="chain" id="PRO_5037340836" description="Lipoprotein" evidence="1">
    <location>
        <begin position="24"/>
        <end position="233"/>
    </location>
</feature>
<keyword evidence="1" id="KW-0732">Signal</keyword>